<geneLocation type="plasmid" evidence="1 2">
    <name>pJCM15296</name>
</geneLocation>
<reference evidence="1 2" key="1">
    <citation type="journal article" date="2019" name="Emerg. Microbes Infect.">
        <title>Comprehensive subspecies identification of 175 nontuberculous mycobacteria species based on 7547 genomic profiles.</title>
        <authorList>
            <person name="Matsumoto Y."/>
            <person name="Kinjo T."/>
            <person name="Motooka D."/>
            <person name="Nabeya D."/>
            <person name="Jung N."/>
            <person name="Uechi K."/>
            <person name="Horii T."/>
            <person name="Iida T."/>
            <person name="Fujita J."/>
            <person name="Nakamura S."/>
        </authorList>
    </citation>
    <scope>NUCLEOTIDE SEQUENCE [LARGE SCALE GENOMIC DNA]</scope>
    <source>
        <strain evidence="1 2">JCM 15296</strain>
        <plasmid evidence="1">pJCM15296</plasmid>
    </source>
</reference>
<organism evidence="1 2">
    <name type="scientific">Mycolicibacterium aubagnense</name>
    <dbReference type="NCBI Taxonomy" id="319707"/>
    <lineage>
        <taxon>Bacteria</taxon>
        <taxon>Bacillati</taxon>
        <taxon>Actinomycetota</taxon>
        <taxon>Actinomycetes</taxon>
        <taxon>Mycobacteriales</taxon>
        <taxon>Mycobacteriaceae</taxon>
        <taxon>Mycolicibacterium</taxon>
    </lineage>
</organism>
<proteinExistence type="predicted"/>
<evidence type="ECO:0000313" key="1">
    <source>
        <dbReference type="EMBL" id="BBX88343.1"/>
    </source>
</evidence>
<sequence length="91" mass="9444">MLVGTAAELWVPKHDMYTLFVDGRAAADITASPHDRMPLVASIGALHWPSADPAIPMLDEAAAAAVVSTVAGYADYGSEHGDPCIFCSSNG</sequence>
<dbReference type="EMBL" id="AP022578">
    <property type="protein sequence ID" value="BBX88343.1"/>
    <property type="molecule type" value="Genomic_DNA"/>
</dbReference>
<name>A0ABM7INF5_9MYCO</name>
<gene>
    <name evidence="1" type="ORF">MAUB_65440</name>
</gene>
<evidence type="ECO:0000313" key="2">
    <source>
        <dbReference type="Proteomes" id="UP000465609"/>
    </source>
</evidence>
<protein>
    <submittedName>
        <fullName evidence="1">Uncharacterized protein</fullName>
    </submittedName>
</protein>
<accession>A0ABM7INF5</accession>
<dbReference type="Proteomes" id="UP000465609">
    <property type="component" value="Plasmid pJCM15296"/>
</dbReference>
<keyword evidence="2" id="KW-1185">Reference proteome</keyword>
<keyword evidence="1" id="KW-0614">Plasmid</keyword>